<keyword evidence="2" id="KW-0732">Signal</keyword>
<evidence type="ECO:0000256" key="2">
    <source>
        <dbReference type="SAM" id="SignalP"/>
    </source>
</evidence>
<dbReference type="EMBL" id="CP006654">
    <property type="protein sequence ID" value="AGT11394.1"/>
    <property type="molecule type" value="Genomic_DNA"/>
</dbReference>
<dbReference type="HOGENOM" id="CLU_1954953_0_0_5"/>
<keyword evidence="1" id="KW-1133">Transmembrane helix</keyword>
<dbReference type="KEGG" id="pami:JCM7686_pAMI6p064"/>
<dbReference type="Proteomes" id="UP000015480">
    <property type="component" value="Plasmid pAMI6"/>
</dbReference>
<feature type="chain" id="PRO_5004534401" description="Transmembrane protein" evidence="2">
    <location>
        <begin position="28"/>
        <end position="125"/>
    </location>
</feature>
<evidence type="ECO:0000313" key="3">
    <source>
        <dbReference type="EMBL" id="AGT11394.1"/>
    </source>
</evidence>
<sequence>MGQSLARRSFSHVAVAFLAMGSWAAFANRAHPMPEPVLAGLVQGALSGTITLGLKRMIEAVSARILGVGALIWPPVIALSASALILTSLHRLAGTPEIAATIALPLSVTTLYSTIYSYALWRSRP</sequence>
<feature type="transmembrane region" description="Helical" evidence="1">
    <location>
        <begin position="66"/>
        <end position="86"/>
    </location>
</feature>
<gene>
    <name evidence="3" type="ORF">JCM7686_pAMI6p064</name>
</gene>
<keyword evidence="1" id="KW-0472">Membrane</keyword>
<feature type="transmembrane region" description="Helical" evidence="1">
    <location>
        <begin position="37"/>
        <end position="54"/>
    </location>
</feature>
<evidence type="ECO:0000256" key="1">
    <source>
        <dbReference type="SAM" id="Phobius"/>
    </source>
</evidence>
<feature type="signal peptide" evidence="2">
    <location>
        <begin position="1"/>
        <end position="27"/>
    </location>
</feature>
<evidence type="ECO:0008006" key="5">
    <source>
        <dbReference type="Google" id="ProtNLM"/>
    </source>
</evidence>
<protein>
    <recommendedName>
        <fullName evidence="5">Transmembrane protein</fullName>
    </recommendedName>
</protein>
<keyword evidence="3" id="KW-0614">Plasmid</keyword>
<reference evidence="3 4" key="1">
    <citation type="journal article" date="2014" name="BMC Genomics">
        <title>Architecture and functions of a multipartite genome of the methylotrophic bacterium Paracoccus aminophilus JCM 7686, containing primary and secondary chromids.</title>
        <authorList>
            <person name="Dziewit L."/>
            <person name="Czarnecki J."/>
            <person name="Wibberg D."/>
            <person name="Radlinska M."/>
            <person name="Mrozek P."/>
            <person name="Szymczak M."/>
            <person name="Schluter A."/>
            <person name="Puhler A."/>
            <person name="Bartosik D."/>
        </authorList>
    </citation>
    <scope>NUCLEOTIDE SEQUENCE [LARGE SCALE GENOMIC DNA]</scope>
    <source>
        <strain evidence="3">JCM 7686</strain>
        <plasmid evidence="4">Plasmid pAMI6</plasmid>
    </source>
</reference>
<dbReference type="AlphaFoldDB" id="S5XV45"/>
<dbReference type="PATRIC" id="fig|1367847.3.peg.4366"/>
<name>S5XV45_PARAH</name>
<geneLocation type="plasmid" evidence="3 4">
    <name>pAMI6</name>
</geneLocation>
<dbReference type="RefSeq" id="WP_020953165.1">
    <property type="nucleotide sequence ID" value="NC_022044.1"/>
</dbReference>
<feature type="transmembrane region" description="Helical" evidence="1">
    <location>
        <begin position="98"/>
        <end position="121"/>
    </location>
</feature>
<keyword evidence="4" id="KW-1185">Reference proteome</keyword>
<accession>S5XV45</accession>
<keyword evidence="1" id="KW-0812">Transmembrane</keyword>
<organism evidence="3 4">
    <name type="scientific">Paracoccus aminophilus JCM 7686</name>
    <dbReference type="NCBI Taxonomy" id="1367847"/>
    <lineage>
        <taxon>Bacteria</taxon>
        <taxon>Pseudomonadati</taxon>
        <taxon>Pseudomonadota</taxon>
        <taxon>Alphaproteobacteria</taxon>
        <taxon>Rhodobacterales</taxon>
        <taxon>Paracoccaceae</taxon>
        <taxon>Paracoccus</taxon>
    </lineage>
</organism>
<proteinExistence type="predicted"/>
<evidence type="ECO:0000313" key="4">
    <source>
        <dbReference type="Proteomes" id="UP000015480"/>
    </source>
</evidence>
<dbReference type="OrthoDB" id="7865775at2"/>